<dbReference type="EC" id="2.4.2.1" evidence="5"/>
<dbReference type="EMBL" id="JAKNHQ010000002">
    <property type="protein sequence ID" value="MCG4609725.1"/>
    <property type="molecule type" value="Genomic_DNA"/>
</dbReference>
<comment type="catalytic activity">
    <reaction evidence="4">
        <text>uridine + phosphate = alpha-D-ribose 1-phosphate + uracil</text>
        <dbReference type="Rhea" id="RHEA:24388"/>
        <dbReference type="ChEBI" id="CHEBI:16704"/>
        <dbReference type="ChEBI" id="CHEBI:17568"/>
        <dbReference type="ChEBI" id="CHEBI:43474"/>
        <dbReference type="ChEBI" id="CHEBI:57720"/>
        <dbReference type="EC" id="2.4.2.3"/>
    </reaction>
</comment>
<dbReference type="HAMAP" id="MF_01627">
    <property type="entry name" value="Pur_nucleosid_phosp"/>
    <property type="match status" value="1"/>
</dbReference>
<evidence type="ECO:0000313" key="7">
    <source>
        <dbReference type="EMBL" id="MCG4609725.1"/>
    </source>
</evidence>
<accession>A0ABS9MG15</accession>
<evidence type="ECO:0000313" key="8">
    <source>
        <dbReference type="Proteomes" id="UP001298681"/>
    </source>
</evidence>
<evidence type="ECO:0000256" key="5">
    <source>
        <dbReference type="HAMAP-Rule" id="MF_01627"/>
    </source>
</evidence>
<dbReference type="InterPro" id="IPR000845">
    <property type="entry name" value="Nucleoside_phosphorylase_d"/>
</dbReference>
<dbReference type="InterPro" id="IPR004402">
    <property type="entry name" value="DeoD-type"/>
</dbReference>
<comment type="function">
    <text evidence="5">Catalyzes the reversible phosphorolytic breakdown of the N-glycosidic bond in the beta-(deoxy)ribonucleoside molecules, with the formation of the corresponding free purine bases and pentose-1-phosphate.</text>
</comment>
<feature type="binding site" description="in other chain" evidence="5">
    <location>
        <begin position="92"/>
        <end position="95"/>
    </location>
    <ligand>
        <name>phosphate</name>
        <dbReference type="ChEBI" id="CHEBI:43474"/>
        <note>ligand shared between dimeric partners</note>
    </ligand>
</feature>
<evidence type="ECO:0000256" key="1">
    <source>
        <dbReference type="ARBA" id="ARBA00010456"/>
    </source>
</evidence>
<gene>
    <name evidence="5 7" type="primary">deoD</name>
    <name evidence="7" type="ORF">L0P57_02040</name>
</gene>
<feature type="domain" description="Nucleoside phosphorylase" evidence="6">
    <location>
        <begin position="20"/>
        <end position="236"/>
    </location>
</feature>
<dbReference type="RefSeq" id="WP_191405153.1">
    <property type="nucleotide sequence ID" value="NZ_JAKNHQ010000002.1"/>
</dbReference>
<feature type="active site" description="Proton donor" evidence="5">
    <location>
        <position position="209"/>
    </location>
</feature>
<sequence>MATTTPTPHNAANPGDIAKTVLMPGDPLRAKFIAETYLENPVCFNTVRNMLGYTGTYQGKRVSVMGSGMGMPSIGIYSYELYHFYDVETIIRIGSAGGIADHVHVRDVVIGIGACTDSNYGSQFHLPGAFAPIGDFTLAQKAVQYAQEHKIHTIVGNVLSSDTFYGDDPDALPAWKKMGVLAVEMESAALYMNAARAGKRALCLLTISDCPFTGESLSAEERQTSFREMMEIALAIAE</sequence>
<protein>
    <recommendedName>
        <fullName evidence="5">Purine nucleoside phosphorylase DeoD-type</fullName>
        <shortName evidence="5">PNP</shortName>
        <ecNumber evidence="5">2.4.2.1</ecNumber>
    </recommendedName>
</protein>
<dbReference type="CDD" id="cd09006">
    <property type="entry name" value="PNP_EcPNPI-like"/>
    <property type="match status" value="1"/>
</dbReference>
<feature type="site" description="Important for catalytic activity" evidence="5">
    <location>
        <position position="222"/>
    </location>
</feature>
<dbReference type="Proteomes" id="UP001298681">
    <property type="component" value="Unassembled WGS sequence"/>
</dbReference>
<dbReference type="PANTHER" id="PTHR43691">
    <property type="entry name" value="URIDINE PHOSPHORYLASE"/>
    <property type="match status" value="1"/>
</dbReference>
<feature type="binding site" description="in other chain" evidence="5">
    <location>
        <begin position="208"/>
        <end position="209"/>
    </location>
    <ligand>
        <name>a purine D-ribonucleoside</name>
        <dbReference type="ChEBI" id="CHEBI:142355"/>
        <note>ligand shared between dimeric partners</note>
    </ligand>
</feature>
<dbReference type="Pfam" id="PF01048">
    <property type="entry name" value="PNP_UDP_1"/>
    <property type="match status" value="1"/>
</dbReference>
<organism evidence="7 8">
    <name type="scientific">Anaeromassilibacillus senegalensis</name>
    <dbReference type="NCBI Taxonomy" id="1673717"/>
    <lineage>
        <taxon>Bacteria</taxon>
        <taxon>Bacillati</taxon>
        <taxon>Bacillota</taxon>
        <taxon>Clostridia</taxon>
        <taxon>Eubacteriales</taxon>
        <taxon>Acutalibacteraceae</taxon>
        <taxon>Anaeromassilibacillus</taxon>
    </lineage>
</organism>
<comment type="catalytic activity">
    <reaction evidence="5">
        <text>a purine D-ribonucleoside + phosphate = a purine nucleobase + alpha-D-ribose 1-phosphate</text>
        <dbReference type="Rhea" id="RHEA:19805"/>
        <dbReference type="ChEBI" id="CHEBI:26386"/>
        <dbReference type="ChEBI" id="CHEBI:43474"/>
        <dbReference type="ChEBI" id="CHEBI:57720"/>
        <dbReference type="ChEBI" id="CHEBI:142355"/>
        <dbReference type="EC" id="2.4.2.1"/>
    </reaction>
</comment>
<evidence type="ECO:0000256" key="3">
    <source>
        <dbReference type="ARBA" id="ARBA00022679"/>
    </source>
</evidence>
<dbReference type="PROSITE" id="PS01232">
    <property type="entry name" value="PNP_UDP_1"/>
    <property type="match status" value="1"/>
</dbReference>
<keyword evidence="2 5" id="KW-0328">Glycosyltransferase</keyword>
<feature type="binding site" evidence="5">
    <location>
        <position position="48"/>
    </location>
    <ligand>
        <name>phosphate</name>
        <dbReference type="ChEBI" id="CHEBI:43474"/>
        <note>ligand shared between dimeric partners</note>
    </ligand>
</feature>
<comment type="similarity">
    <text evidence="1 5">Belongs to the PNP/UDP phosphorylase family.</text>
</comment>
<dbReference type="GO" id="GO:0004731">
    <property type="term" value="F:purine-nucleoside phosphorylase activity"/>
    <property type="evidence" value="ECO:0007669"/>
    <property type="project" value="UniProtKB-EC"/>
</dbReference>
<keyword evidence="8" id="KW-1185">Reference proteome</keyword>
<dbReference type="InterPro" id="IPR018016">
    <property type="entry name" value="Nucleoside_phosphorylase_CS"/>
</dbReference>
<reference evidence="7 8" key="1">
    <citation type="submission" date="2022-01" db="EMBL/GenBank/DDBJ databases">
        <title>Collection of gut derived symbiotic bacterial strains cultured from healthy donors.</title>
        <authorList>
            <person name="Lin H."/>
            <person name="Kohout C."/>
            <person name="Waligurski E."/>
            <person name="Pamer E.G."/>
        </authorList>
    </citation>
    <scope>NUCLEOTIDE SEQUENCE [LARGE SCALE GENOMIC DNA]</scope>
    <source>
        <strain evidence="7 8">DFI.7.58</strain>
    </source>
</reference>
<feature type="binding site" description="in other chain" evidence="5">
    <location>
        <position position="25"/>
    </location>
    <ligand>
        <name>phosphate</name>
        <dbReference type="ChEBI" id="CHEBI:43474"/>
        <note>ligand shared between dimeric partners</note>
    </ligand>
</feature>
<feature type="binding site" evidence="5">
    <location>
        <position position="9"/>
    </location>
    <ligand>
        <name>a purine D-ribonucleoside</name>
        <dbReference type="ChEBI" id="CHEBI:142355"/>
        <note>ligand shared between dimeric partners</note>
    </ligand>
</feature>
<dbReference type="InterPro" id="IPR035994">
    <property type="entry name" value="Nucleoside_phosphorylase_sf"/>
</dbReference>
<dbReference type="NCBIfam" id="TIGR00107">
    <property type="entry name" value="deoD"/>
    <property type="match status" value="1"/>
</dbReference>
<evidence type="ECO:0000256" key="4">
    <source>
        <dbReference type="ARBA" id="ARBA00048447"/>
    </source>
</evidence>
<keyword evidence="3 5" id="KW-0808">Transferase</keyword>
<comment type="subunit">
    <text evidence="5">Homohexamer; trimer of homodimers.</text>
</comment>
<dbReference type="SUPFAM" id="SSF53167">
    <property type="entry name" value="Purine and uridine phosphorylases"/>
    <property type="match status" value="1"/>
</dbReference>
<dbReference type="NCBIfam" id="NF004489">
    <property type="entry name" value="PRK05819.1"/>
    <property type="match status" value="1"/>
</dbReference>
<name>A0ABS9MG15_9FIRM</name>
<feature type="binding site" description="in other chain" evidence="5">
    <location>
        <position position="29"/>
    </location>
    <ligand>
        <name>phosphate</name>
        <dbReference type="ChEBI" id="CHEBI:43474"/>
        <note>ligand shared between dimeric partners</note>
    </ligand>
</feature>
<feature type="binding site" description="in other chain" evidence="5">
    <location>
        <begin position="184"/>
        <end position="186"/>
    </location>
    <ligand>
        <name>a purine D-ribonucleoside</name>
        <dbReference type="ChEBI" id="CHEBI:142355"/>
        <note>ligand shared between dimeric partners</note>
    </ligand>
</feature>
<proteinExistence type="inferred from homology"/>
<dbReference type="PANTHER" id="PTHR43691:SF11">
    <property type="entry name" value="FI09636P-RELATED"/>
    <property type="match status" value="1"/>
</dbReference>
<dbReference type="Gene3D" id="3.40.50.1580">
    <property type="entry name" value="Nucleoside phosphorylase domain"/>
    <property type="match status" value="1"/>
</dbReference>
<evidence type="ECO:0000259" key="6">
    <source>
        <dbReference type="Pfam" id="PF01048"/>
    </source>
</evidence>
<evidence type="ECO:0000256" key="2">
    <source>
        <dbReference type="ARBA" id="ARBA00022676"/>
    </source>
</evidence>
<comment type="catalytic activity">
    <reaction evidence="5">
        <text>a purine 2'-deoxy-D-ribonucleoside + phosphate = a purine nucleobase + 2-deoxy-alpha-D-ribose 1-phosphate</text>
        <dbReference type="Rhea" id="RHEA:36431"/>
        <dbReference type="ChEBI" id="CHEBI:26386"/>
        <dbReference type="ChEBI" id="CHEBI:43474"/>
        <dbReference type="ChEBI" id="CHEBI:57259"/>
        <dbReference type="ChEBI" id="CHEBI:142361"/>
        <dbReference type="EC" id="2.4.2.1"/>
    </reaction>
</comment>
<comment type="caution">
    <text evidence="7">The sequence shown here is derived from an EMBL/GenBank/DDBJ whole genome shotgun (WGS) entry which is preliminary data.</text>
</comment>